<name>K7AA61_9ALTE</name>
<dbReference type="PROSITE" id="PS50109">
    <property type="entry name" value="HIS_KIN"/>
    <property type="match status" value="1"/>
</dbReference>
<keyword evidence="8" id="KW-0902">Two-component regulatory system</keyword>
<evidence type="ECO:0000256" key="3">
    <source>
        <dbReference type="ARBA" id="ARBA00022553"/>
    </source>
</evidence>
<evidence type="ECO:0000313" key="10">
    <source>
        <dbReference type="EMBL" id="AGH46474.1"/>
    </source>
</evidence>
<dbReference type="SUPFAM" id="SSF55874">
    <property type="entry name" value="ATPase domain of HSP90 chaperone/DNA topoisomerase II/histidine kinase"/>
    <property type="match status" value="1"/>
</dbReference>
<dbReference type="PATRIC" id="fig|1129794.4.peg.4354"/>
<keyword evidence="3" id="KW-0597">Phosphoprotein</keyword>
<dbReference type="PANTHER" id="PTHR43065">
    <property type="entry name" value="SENSOR HISTIDINE KINASE"/>
    <property type="match status" value="1"/>
</dbReference>
<feature type="domain" description="Histidine kinase" evidence="9">
    <location>
        <begin position="1"/>
        <end position="82"/>
    </location>
</feature>
<dbReference type="KEGG" id="gps:C427_4372"/>
<dbReference type="HOGENOM" id="CLU_2555227_0_0_6"/>
<evidence type="ECO:0000259" key="9">
    <source>
        <dbReference type="PROSITE" id="PS50109"/>
    </source>
</evidence>
<dbReference type="PANTHER" id="PTHR43065:SF10">
    <property type="entry name" value="PEROXIDE STRESS-ACTIVATED HISTIDINE KINASE MAK3"/>
    <property type="match status" value="1"/>
</dbReference>
<gene>
    <name evidence="10" type="primary">pprA</name>
    <name evidence="10" type="ORF">C427_4372</name>
</gene>
<evidence type="ECO:0000313" key="11">
    <source>
        <dbReference type="Proteomes" id="UP000011864"/>
    </source>
</evidence>
<dbReference type="Pfam" id="PF02518">
    <property type="entry name" value="HATPase_c"/>
    <property type="match status" value="1"/>
</dbReference>
<dbReference type="GO" id="GO:0004673">
    <property type="term" value="F:protein histidine kinase activity"/>
    <property type="evidence" value="ECO:0007669"/>
    <property type="project" value="UniProtKB-EC"/>
</dbReference>
<dbReference type="GO" id="GO:0000160">
    <property type="term" value="P:phosphorelay signal transduction system"/>
    <property type="evidence" value="ECO:0007669"/>
    <property type="project" value="UniProtKB-KW"/>
</dbReference>
<comment type="catalytic activity">
    <reaction evidence="1">
        <text>ATP + protein L-histidine = ADP + protein N-phospho-L-histidine.</text>
        <dbReference type="EC" id="2.7.13.3"/>
    </reaction>
</comment>
<evidence type="ECO:0000256" key="8">
    <source>
        <dbReference type="ARBA" id="ARBA00023012"/>
    </source>
</evidence>
<accession>K7AA61</accession>
<dbReference type="InterPro" id="IPR036890">
    <property type="entry name" value="HATPase_C_sf"/>
</dbReference>
<dbReference type="eggNOG" id="COG4191">
    <property type="taxonomic scope" value="Bacteria"/>
</dbReference>
<reference evidence="10 11" key="1">
    <citation type="journal article" date="2013" name="Genome Announc.">
        <title>Complete Genome Sequence of Glaciecola psychrophila Strain 170T.</title>
        <authorList>
            <person name="Yin J."/>
            <person name="Chen J."/>
            <person name="Liu G."/>
            <person name="Yu Y."/>
            <person name="Song L."/>
            <person name="Wang X."/>
            <person name="Qu X."/>
        </authorList>
    </citation>
    <scope>NUCLEOTIDE SEQUENCE [LARGE SCALE GENOMIC DNA]</scope>
    <source>
        <strain evidence="10 11">170</strain>
    </source>
</reference>
<dbReference type="InterPro" id="IPR005467">
    <property type="entry name" value="His_kinase_dom"/>
</dbReference>
<keyword evidence="6" id="KW-0418">Kinase</keyword>
<organism evidence="10 11">
    <name type="scientific">Paraglaciecola psychrophila 170</name>
    <dbReference type="NCBI Taxonomy" id="1129794"/>
    <lineage>
        <taxon>Bacteria</taxon>
        <taxon>Pseudomonadati</taxon>
        <taxon>Pseudomonadota</taxon>
        <taxon>Gammaproteobacteria</taxon>
        <taxon>Alteromonadales</taxon>
        <taxon>Alteromonadaceae</taxon>
        <taxon>Paraglaciecola</taxon>
    </lineage>
</organism>
<evidence type="ECO:0000256" key="1">
    <source>
        <dbReference type="ARBA" id="ARBA00000085"/>
    </source>
</evidence>
<dbReference type="AlphaFoldDB" id="K7AA61"/>
<dbReference type="OrthoDB" id="7052769at2"/>
<protein>
    <recommendedName>
        <fullName evidence="2">histidine kinase</fullName>
        <ecNumber evidence="2">2.7.13.3</ecNumber>
    </recommendedName>
</protein>
<evidence type="ECO:0000256" key="2">
    <source>
        <dbReference type="ARBA" id="ARBA00012438"/>
    </source>
</evidence>
<dbReference type="EC" id="2.7.13.3" evidence="2"/>
<dbReference type="STRING" id="1129794.C427_4372"/>
<dbReference type="InterPro" id="IPR003594">
    <property type="entry name" value="HATPase_dom"/>
</dbReference>
<evidence type="ECO:0000256" key="5">
    <source>
        <dbReference type="ARBA" id="ARBA00022741"/>
    </source>
</evidence>
<evidence type="ECO:0000256" key="6">
    <source>
        <dbReference type="ARBA" id="ARBA00022777"/>
    </source>
</evidence>
<dbReference type="PRINTS" id="PR00344">
    <property type="entry name" value="BCTRLSENSOR"/>
</dbReference>
<keyword evidence="4" id="KW-0808">Transferase</keyword>
<evidence type="ECO:0000256" key="4">
    <source>
        <dbReference type="ARBA" id="ARBA00022679"/>
    </source>
</evidence>
<keyword evidence="11" id="KW-1185">Reference proteome</keyword>
<evidence type="ECO:0000256" key="7">
    <source>
        <dbReference type="ARBA" id="ARBA00022840"/>
    </source>
</evidence>
<proteinExistence type="predicted"/>
<keyword evidence="5" id="KW-0547">Nucleotide-binding</keyword>
<keyword evidence="7" id="KW-0067">ATP-binding</keyword>
<dbReference type="InterPro" id="IPR004358">
    <property type="entry name" value="Sig_transdc_His_kin-like_C"/>
</dbReference>
<dbReference type="Gene3D" id="3.30.565.10">
    <property type="entry name" value="Histidine kinase-like ATPase, C-terminal domain"/>
    <property type="match status" value="1"/>
</dbReference>
<dbReference type="Proteomes" id="UP000011864">
    <property type="component" value="Chromosome"/>
</dbReference>
<dbReference type="EMBL" id="CP003837">
    <property type="protein sequence ID" value="AGH46474.1"/>
    <property type="molecule type" value="Genomic_DNA"/>
</dbReference>
<dbReference type="GO" id="GO:0005524">
    <property type="term" value="F:ATP binding"/>
    <property type="evidence" value="ECO:0007669"/>
    <property type="project" value="UniProtKB-KW"/>
</dbReference>
<sequence>MEQVIINLLTNSRDAVLNNIGSKWIRLSMAFKDKHAEISIQDNGHGIAVELIKRIFEPFYTTKEVGKGTGLGLSASMVSCMT</sequence>